<keyword evidence="3" id="KW-0223">Dioxygenase</keyword>
<gene>
    <name evidence="6" type="ORF">K505DRAFT_347408</name>
</gene>
<dbReference type="GO" id="GO:0046872">
    <property type="term" value="F:metal ion binding"/>
    <property type="evidence" value="ECO:0007669"/>
    <property type="project" value="UniProtKB-KW"/>
</dbReference>
<sequence>MQRSSANLLKINTETRASALAEKRAGWTYGPSIAGNTAFYPAGSLGEPAAKAVADQLAVFQDQIAKNVIADSQVAGAAIVGVRSISKHARGVRTNISQAGGLKTLDDYSKLYTGQWKGSAPKGPYPGILTNYTNDLMFSMAQLSENPYRILRLEKGASLPFPVDNAKDISGQTLESLHASGRLFLADFLDQKYQPKSAGKYGAACQAYFFIHPKSGDFLPLAIKPNAEGSELIYTPKDDANDWLLAKMMFNQNNFWYGQWYHLGGTHAVSEIVYLSAIRTLSEEHPIMPILHRLMKDAWAFRVMAIERLTFSGGPIDQLFPWAGSIAGNYTDTLYHSGEAGAFRSNYFARNLEKRGLINSAFGPKLKHFPFYEDAATIHAEIRNFMAAFVHSYYRTADMIARDAELQSWIAEAVPAQIIDFPSAPLKSADALIDILTHIAHLVSVAHGTLNTNAPVASSGSLPFHPVAFYSPLPTEKGVTDIMKFMPKEQASVGQIILLAAFNRPAFVDSNMTITHMFDDGEMLARMNKETRLAQAVFQTRMQGFSKVVRGRGFDARGLSRGMPYLWTALDPNTASYWLTI</sequence>
<keyword evidence="2" id="KW-0479">Metal-binding</keyword>
<accession>A0A6A6XMT4</accession>
<evidence type="ECO:0000256" key="4">
    <source>
        <dbReference type="ARBA" id="ARBA00023002"/>
    </source>
</evidence>
<evidence type="ECO:0000256" key="1">
    <source>
        <dbReference type="ARBA" id="ARBA00021175"/>
    </source>
</evidence>
<dbReference type="PROSITE" id="PS51393">
    <property type="entry name" value="LIPOXYGENASE_3"/>
    <property type="match status" value="1"/>
</dbReference>
<evidence type="ECO:0000313" key="6">
    <source>
        <dbReference type="EMBL" id="KAF2797245.1"/>
    </source>
</evidence>
<dbReference type="InterPro" id="IPR013819">
    <property type="entry name" value="LipOase_C"/>
</dbReference>
<keyword evidence="7" id="KW-1185">Reference proteome</keyword>
<name>A0A6A6XMT4_9PLEO</name>
<dbReference type="GO" id="GO:0050584">
    <property type="term" value="F:linoleate 11-lipoxygenase activity"/>
    <property type="evidence" value="ECO:0007669"/>
    <property type="project" value="UniProtKB-ARBA"/>
</dbReference>
<evidence type="ECO:0000313" key="7">
    <source>
        <dbReference type="Proteomes" id="UP000799757"/>
    </source>
</evidence>
<dbReference type="InterPro" id="IPR000907">
    <property type="entry name" value="LipOase"/>
</dbReference>
<dbReference type="Proteomes" id="UP000799757">
    <property type="component" value="Unassembled WGS sequence"/>
</dbReference>
<dbReference type="InterPro" id="IPR036226">
    <property type="entry name" value="LipOase_C_sf"/>
</dbReference>
<proteinExistence type="predicted"/>
<dbReference type="Gene3D" id="1.20.245.10">
    <property type="entry name" value="Lipoxygenase-1, Domain 5"/>
    <property type="match status" value="1"/>
</dbReference>
<dbReference type="PANTHER" id="PTHR11771">
    <property type="entry name" value="LIPOXYGENASE"/>
    <property type="match status" value="1"/>
</dbReference>
<dbReference type="EMBL" id="MU001811">
    <property type="protein sequence ID" value="KAF2797245.1"/>
    <property type="molecule type" value="Genomic_DNA"/>
</dbReference>
<protein>
    <recommendedName>
        <fullName evidence="1">Manganese lipoxygenase</fullName>
    </recommendedName>
</protein>
<evidence type="ECO:0000256" key="2">
    <source>
        <dbReference type="ARBA" id="ARBA00022723"/>
    </source>
</evidence>
<dbReference type="AlphaFoldDB" id="A0A6A6XMT4"/>
<keyword evidence="4" id="KW-0560">Oxidoreductase</keyword>
<dbReference type="GO" id="GO:0043651">
    <property type="term" value="P:linoleic acid metabolic process"/>
    <property type="evidence" value="ECO:0007669"/>
    <property type="project" value="UniProtKB-ARBA"/>
</dbReference>
<dbReference type="OrthoDB" id="407298at2759"/>
<dbReference type="SUPFAM" id="SSF48484">
    <property type="entry name" value="Lipoxigenase"/>
    <property type="match status" value="1"/>
</dbReference>
<dbReference type="GO" id="GO:0034440">
    <property type="term" value="P:lipid oxidation"/>
    <property type="evidence" value="ECO:0007669"/>
    <property type="project" value="InterPro"/>
</dbReference>
<organism evidence="6 7">
    <name type="scientific">Melanomma pulvis-pyrius CBS 109.77</name>
    <dbReference type="NCBI Taxonomy" id="1314802"/>
    <lineage>
        <taxon>Eukaryota</taxon>
        <taxon>Fungi</taxon>
        <taxon>Dikarya</taxon>
        <taxon>Ascomycota</taxon>
        <taxon>Pezizomycotina</taxon>
        <taxon>Dothideomycetes</taxon>
        <taxon>Pleosporomycetidae</taxon>
        <taxon>Pleosporales</taxon>
        <taxon>Melanommataceae</taxon>
        <taxon>Melanomma</taxon>
    </lineage>
</organism>
<evidence type="ECO:0000256" key="3">
    <source>
        <dbReference type="ARBA" id="ARBA00022964"/>
    </source>
</evidence>
<evidence type="ECO:0000259" key="5">
    <source>
        <dbReference type="PROSITE" id="PS51393"/>
    </source>
</evidence>
<reference evidence="6" key="1">
    <citation type="journal article" date="2020" name="Stud. Mycol.">
        <title>101 Dothideomycetes genomes: a test case for predicting lifestyles and emergence of pathogens.</title>
        <authorList>
            <person name="Haridas S."/>
            <person name="Albert R."/>
            <person name="Binder M."/>
            <person name="Bloem J."/>
            <person name="Labutti K."/>
            <person name="Salamov A."/>
            <person name="Andreopoulos B."/>
            <person name="Baker S."/>
            <person name="Barry K."/>
            <person name="Bills G."/>
            <person name="Bluhm B."/>
            <person name="Cannon C."/>
            <person name="Castanera R."/>
            <person name="Culley D."/>
            <person name="Daum C."/>
            <person name="Ezra D."/>
            <person name="Gonzalez J."/>
            <person name="Henrissat B."/>
            <person name="Kuo A."/>
            <person name="Liang C."/>
            <person name="Lipzen A."/>
            <person name="Lutzoni F."/>
            <person name="Magnuson J."/>
            <person name="Mondo S."/>
            <person name="Nolan M."/>
            <person name="Ohm R."/>
            <person name="Pangilinan J."/>
            <person name="Park H.-J."/>
            <person name="Ramirez L."/>
            <person name="Alfaro M."/>
            <person name="Sun H."/>
            <person name="Tritt A."/>
            <person name="Yoshinaga Y."/>
            <person name="Zwiers L.-H."/>
            <person name="Turgeon B."/>
            <person name="Goodwin S."/>
            <person name="Spatafora J."/>
            <person name="Crous P."/>
            <person name="Grigoriev I."/>
        </authorList>
    </citation>
    <scope>NUCLEOTIDE SEQUENCE</scope>
    <source>
        <strain evidence="6">CBS 109.77</strain>
    </source>
</reference>
<feature type="domain" description="Lipoxygenase" evidence="5">
    <location>
        <begin position="166"/>
        <end position="581"/>
    </location>
</feature>
<dbReference type="Gene3D" id="3.10.450.60">
    <property type="match status" value="1"/>
</dbReference>
<dbReference type="Pfam" id="PF00305">
    <property type="entry name" value="Lipoxygenase"/>
    <property type="match status" value="1"/>
</dbReference>